<evidence type="ECO:0000256" key="1">
    <source>
        <dbReference type="SAM" id="MobiDB-lite"/>
    </source>
</evidence>
<accession>A0A2P2Q775</accession>
<feature type="region of interest" description="Disordered" evidence="1">
    <location>
        <begin position="1"/>
        <end position="38"/>
    </location>
</feature>
<sequence>MRKENSDKHKSHVMTNTTKTSSQGIGSFSSKTDAGQQI</sequence>
<name>A0A2P2Q775_RHIMU</name>
<proteinExistence type="predicted"/>
<protein>
    <submittedName>
        <fullName evidence="2">Uncharacterized protein</fullName>
    </submittedName>
</protein>
<dbReference type="EMBL" id="GGEC01082330">
    <property type="protein sequence ID" value="MBX62814.1"/>
    <property type="molecule type" value="Transcribed_RNA"/>
</dbReference>
<dbReference type="AlphaFoldDB" id="A0A2P2Q775"/>
<evidence type="ECO:0000313" key="2">
    <source>
        <dbReference type="EMBL" id="MBX62814.1"/>
    </source>
</evidence>
<organism evidence="2">
    <name type="scientific">Rhizophora mucronata</name>
    <name type="common">Asiatic mangrove</name>
    <dbReference type="NCBI Taxonomy" id="61149"/>
    <lineage>
        <taxon>Eukaryota</taxon>
        <taxon>Viridiplantae</taxon>
        <taxon>Streptophyta</taxon>
        <taxon>Embryophyta</taxon>
        <taxon>Tracheophyta</taxon>
        <taxon>Spermatophyta</taxon>
        <taxon>Magnoliopsida</taxon>
        <taxon>eudicotyledons</taxon>
        <taxon>Gunneridae</taxon>
        <taxon>Pentapetalae</taxon>
        <taxon>rosids</taxon>
        <taxon>fabids</taxon>
        <taxon>Malpighiales</taxon>
        <taxon>Rhizophoraceae</taxon>
        <taxon>Rhizophora</taxon>
    </lineage>
</organism>
<reference evidence="2" key="1">
    <citation type="submission" date="2018-02" db="EMBL/GenBank/DDBJ databases">
        <title>Rhizophora mucronata_Transcriptome.</title>
        <authorList>
            <person name="Meera S.P."/>
            <person name="Sreeshan A."/>
            <person name="Augustine A."/>
        </authorList>
    </citation>
    <scope>NUCLEOTIDE SEQUENCE</scope>
    <source>
        <tissue evidence="2">Leaf</tissue>
    </source>
</reference>
<feature type="compositionally biased region" description="Polar residues" evidence="1">
    <location>
        <begin position="13"/>
        <end position="38"/>
    </location>
</feature>